<dbReference type="PIRSF" id="PIRSF009471">
    <property type="entry name" value="UCP009471"/>
    <property type="match status" value="1"/>
</dbReference>
<dbReference type="PANTHER" id="PTHR36509">
    <property type="entry name" value="BLL3101 PROTEIN"/>
    <property type="match status" value="1"/>
</dbReference>
<feature type="domain" description="DUF1214" evidence="1">
    <location>
        <begin position="57"/>
        <end position="155"/>
    </location>
</feature>
<dbReference type="AlphaFoldDB" id="A0A3B0UPX2"/>
<dbReference type="InterPro" id="IPR037049">
    <property type="entry name" value="DUF1214_C_sf"/>
</dbReference>
<dbReference type="SUPFAM" id="SSF160935">
    <property type="entry name" value="VPA0735-like"/>
    <property type="match status" value="1"/>
</dbReference>
<name>A0A3B0UPX2_9ZZZZ</name>
<protein>
    <recommendedName>
        <fullName evidence="1">DUF1214 domain-containing protein</fullName>
    </recommendedName>
</protein>
<sequence length="178" mass="19386">MLVGFGLSYLALEKGGIWGTLRIGPWVAWTEIGSPNPDPYTKAYASRTGALEMTRAEGIKFIAEIDSDGNRLQRNCSYRIDGSTPQATLWTLTATQKDGTSITPEWGEMAMHSARINRAEDGSFAINVGPSLASGNWLEITGEGNFILVLNFYDSSIFSVADMQGNTLPAIIEERCDV</sequence>
<organism evidence="2">
    <name type="scientific">hydrothermal vent metagenome</name>
    <dbReference type="NCBI Taxonomy" id="652676"/>
    <lineage>
        <taxon>unclassified sequences</taxon>
        <taxon>metagenomes</taxon>
        <taxon>ecological metagenomes</taxon>
    </lineage>
</organism>
<dbReference type="EMBL" id="UOEQ01000369">
    <property type="protein sequence ID" value="VAW21696.1"/>
    <property type="molecule type" value="Genomic_DNA"/>
</dbReference>
<dbReference type="InterPro" id="IPR010621">
    <property type="entry name" value="DUF1214"/>
</dbReference>
<dbReference type="PANTHER" id="PTHR36509:SF2">
    <property type="entry name" value="BLL3101 PROTEIN"/>
    <property type="match status" value="1"/>
</dbReference>
<proteinExistence type="predicted"/>
<dbReference type="Gene3D" id="2.60.120.600">
    <property type="entry name" value="Domain of unknown function DUF1214, C-terminal domain"/>
    <property type="match status" value="1"/>
</dbReference>
<reference evidence="2" key="1">
    <citation type="submission" date="2018-06" db="EMBL/GenBank/DDBJ databases">
        <authorList>
            <person name="Zhirakovskaya E."/>
        </authorList>
    </citation>
    <scope>NUCLEOTIDE SEQUENCE</scope>
</reference>
<dbReference type="Pfam" id="PF06742">
    <property type="entry name" value="DUF1214"/>
    <property type="match status" value="1"/>
</dbReference>
<accession>A0A3B0UPX2</accession>
<gene>
    <name evidence="2" type="ORF">MNBD_ALPHA11-2014</name>
</gene>
<evidence type="ECO:0000259" key="1">
    <source>
        <dbReference type="Pfam" id="PF06742"/>
    </source>
</evidence>
<dbReference type="InterPro" id="IPR012038">
    <property type="entry name" value="UCP009471"/>
</dbReference>
<evidence type="ECO:0000313" key="2">
    <source>
        <dbReference type="EMBL" id="VAW21696.1"/>
    </source>
</evidence>